<dbReference type="GO" id="GO:0061844">
    <property type="term" value="P:antimicrobial humoral immune response mediated by antimicrobial peptide"/>
    <property type="evidence" value="ECO:0007669"/>
    <property type="project" value="TreeGrafter"/>
</dbReference>
<keyword evidence="3" id="KW-1133">Transmembrane helix</keyword>
<dbReference type="PANTHER" id="PTHR12015:SF92">
    <property type="entry name" value="FRACTALKINE"/>
    <property type="match status" value="1"/>
</dbReference>
<dbReference type="RefSeq" id="XP_020821355.1">
    <property type="nucleotide sequence ID" value="XM_020965696.1"/>
</dbReference>
<dbReference type="AlphaFoldDB" id="A0A6P5IH45"/>
<dbReference type="FunCoup" id="A0A6P5IH45">
    <property type="interactions" value="672"/>
</dbReference>
<dbReference type="Pfam" id="PF00048">
    <property type="entry name" value="IL8"/>
    <property type="match status" value="1"/>
</dbReference>
<reference evidence="7" key="1">
    <citation type="submission" date="2025-08" db="UniProtKB">
        <authorList>
            <consortium name="RefSeq"/>
        </authorList>
    </citation>
    <scope>IDENTIFICATION</scope>
    <source>
        <tissue evidence="7">Spleen</tissue>
    </source>
</reference>
<evidence type="ECO:0000313" key="7">
    <source>
        <dbReference type="RefSeq" id="XP_020821355.1"/>
    </source>
</evidence>
<keyword evidence="6" id="KW-1185">Reference proteome</keyword>
<dbReference type="InterPro" id="IPR001811">
    <property type="entry name" value="Chemokine_IL8-like_dom"/>
</dbReference>
<dbReference type="GO" id="GO:0048245">
    <property type="term" value="P:eosinophil chemotaxis"/>
    <property type="evidence" value="ECO:0007669"/>
    <property type="project" value="TreeGrafter"/>
</dbReference>
<proteinExistence type="predicted"/>
<evidence type="ECO:0000313" key="6">
    <source>
        <dbReference type="Proteomes" id="UP000515140"/>
    </source>
</evidence>
<dbReference type="InterPro" id="IPR036048">
    <property type="entry name" value="Interleukin_8-like_sf"/>
</dbReference>
<dbReference type="GO" id="GO:0070098">
    <property type="term" value="P:chemokine-mediated signaling pathway"/>
    <property type="evidence" value="ECO:0007669"/>
    <property type="project" value="TreeGrafter"/>
</dbReference>
<dbReference type="PRINTS" id="PR01721">
    <property type="entry name" value="FRACTALKINE"/>
</dbReference>
<keyword evidence="1" id="KW-0202">Cytokine</keyword>
<evidence type="ECO:0000256" key="2">
    <source>
        <dbReference type="SAM" id="MobiDB-lite"/>
    </source>
</evidence>
<feature type="domain" description="Chemokine interleukin-8-like" evidence="5">
    <location>
        <begin position="33"/>
        <end position="92"/>
    </location>
</feature>
<dbReference type="Proteomes" id="UP000515140">
    <property type="component" value="Unplaced"/>
</dbReference>
<dbReference type="SUPFAM" id="SSF54117">
    <property type="entry name" value="Interleukin 8-like chemokines"/>
    <property type="match status" value="1"/>
</dbReference>
<feature type="signal peptide" evidence="4">
    <location>
        <begin position="1"/>
        <end position="24"/>
    </location>
</feature>
<dbReference type="PANTHER" id="PTHR12015">
    <property type="entry name" value="SMALL INDUCIBLE CYTOKINE A"/>
    <property type="match status" value="1"/>
</dbReference>
<feature type="region of interest" description="Disordered" evidence="2">
    <location>
        <begin position="154"/>
        <end position="184"/>
    </location>
</feature>
<organism evidence="6 7">
    <name type="scientific">Phascolarctos cinereus</name>
    <name type="common">Koala</name>
    <dbReference type="NCBI Taxonomy" id="38626"/>
    <lineage>
        <taxon>Eukaryota</taxon>
        <taxon>Metazoa</taxon>
        <taxon>Chordata</taxon>
        <taxon>Craniata</taxon>
        <taxon>Vertebrata</taxon>
        <taxon>Euteleostomi</taxon>
        <taxon>Mammalia</taxon>
        <taxon>Metatheria</taxon>
        <taxon>Diprotodontia</taxon>
        <taxon>Phascolarctidae</taxon>
        <taxon>Phascolarctos</taxon>
    </lineage>
</organism>
<feature type="region of interest" description="Disordered" evidence="2">
    <location>
        <begin position="226"/>
        <end position="264"/>
    </location>
</feature>
<dbReference type="GO" id="GO:0005615">
    <property type="term" value="C:extracellular space"/>
    <property type="evidence" value="ECO:0007669"/>
    <property type="project" value="UniProtKB-KW"/>
</dbReference>
<sequence length="410" mass="43472">MGSWLPAKLLCLSVLGHLVSLLAGQHFSMSKCTHECPPLSRNMPQIRNRFLKSYTLTSPSCRIQAILFTTIKNKILCADPNEKWVQDAIQFLNNASAAAAAATAQKQAPGKENVGTFEKLTGENGPPTTQVHGGGNTVPATILVPEATSAPVLTTISPSPSPTPAFPEEEVALETSPGQPANIASSSVSFPDPLLVGSTSSMVGGNSPDPLLASQGTETFNMEADSATMTPTLESSDSGSLAKGKMSEETPAISHPREEGSGRLKDHPENPIIHEEMSTVFTVTNPFSSLAIDNTERHSPASIPASESPRSELVGRTNLPSKVEVLPHATADPQRLEVDITAIPDSPQAATRRQAFGLLAFLGFLFCLGVAMFAYQSLQSCPRRMAGEVVEGLRYIPRSCGSNSYVLVPV</sequence>
<dbReference type="CDD" id="cd00272">
    <property type="entry name" value="Chemokine_CC"/>
    <property type="match status" value="1"/>
</dbReference>
<dbReference type="InParanoid" id="A0A6P5IH45"/>
<protein>
    <submittedName>
        <fullName evidence="7">Fractalkine</fullName>
    </submittedName>
</protein>
<keyword evidence="3" id="KW-0472">Membrane</keyword>
<keyword evidence="3" id="KW-0812">Transmembrane</keyword>
<name>A0A6P5IH45_PHACI</name>
<dbReference type="GO" id="GO:0030335">
    <property type="term" value="P:positive regulation of cell migration"/>
    <property type="evidence" value="ECO:0007669"/>
    <property type="project" value="TreeGrafter"/>
</dbReference>
<dbReference type="GO" id="GO:0048020">
    <property type="term" value="F:CCR chemokine receptor binding"/>
    <property type="evidence" value="ECO:0007669"/>
    <property type="project" value="TreeGrafter"/>
</dbReference>
<evidence type="ECO:0000256" key="1">
    <source>
        <dbReference type="ARBA" id="ARBA00022514"/>
    </source>
</evidence>
<evidence type="ECO:0000259" key="5">
    <source>
        <dbReference type="SMART" id="SM00199"/>
    </source>
</evidence>
<dbReference type="GO" id="GO:0006954">
    <property type="term" value="P:inflammatory response"/>
    <property type="evidence" value="ECO:0007669"/>
    <property type="project" value="TreeGrafter"/>
</dbReference>
<evidence type="ECO:0000256" key="3">
    <source>
        <dbReference type="SAM" id="Phobius"/>
    </source>
</evidence>
<keyword evidence="4" id="KW-0732">Signal</keyword>
<dbReference type="Gene3D" id="2.40.50.40">
    <property type="match status" value="1"/>
</dbReference>
<dbReference type="GeneID" id="110193714"/>
<feature type="chain" id="PRO_5028319183" evidence="4">
    <location>
        <begin position="25"/>
        <end position="410"/>
    </location>
</feature>
<dbReference type="KEGG" id="pcw:110193714"/>
<gene>
    <name evidence="7" type="primary">CX3CL1</name>
</gene>
<dbReference type="CTD" id="6376"/>
<dbReference type="SMART" id="SM00199">
    <property type="entry name" value="SCY"/>
    <property type="match status" value="1"/>
</dbReference>
<feature type="compositionally biased region" description="Basic and acidic residues" evidence="2">
    <location>
        <begin position="255"/>
        <end position="264"/>
    </location>
</feature>
<feature type="transmembrane region" description="Helical" evidence="3">
    <location>
        <begin position="355"/>
        <end position="375"/>
    </location>
</feature>
<dbReference type="GO" id="GO:0008009">
    <property type="term" value="F:chemokine activity"/>
    <property type="evidence" value="ECO:0007669"/>
    <property type="project" value="InterPro"/>
</dbReference>
<dbReference type="InterPro" id="IPR039809">
    <property type="entry name" value="Chemokine_b/g/d"/>
</dbReference>
<evidence type="ECO:0000256" key="4">
    <source>
        <dbReference type="SAM" id="SignalP"/>
    </source>
</evidence>
<accession>A0A6P5IH45</accession>
<feature type="compositionally biased region" description="Polar residues" evidence="2">
    <location>
        <begin position="227"/>
        <end position="239"/>
    </location>
</feature>